<dbReference type="Proteomes" id="UP000064967">
    <property type="component" value="Chromosome"/>
</dbReference>
<evidence type="ECO:0000313" key="2">
    <source>
        <dbReference type="Proteomes" id="UP000064967"/>
    </source>
</evidence>
<dbReference type="KEGG" id="llu:AKJ09_00055"/>
<dbReference type="EMBL" id="CP012333">
    <property type="protein sequence ID" value="AKU93391.1"/>
    <property type="molecule type" value="Genomic_DNA"/>
</dbReference>
<evidence type="ECO:0000313" key="1">
    <source>
        <dbReference type="EMBL" id="AKU93391.1"/>
    </source>
</evidence>
<name>A0A0K1PJ19_9BACT</name>
<keyword evidence="2" id="KW-1185">Reference proteome</keyword>
<accession>A0A0K1PJ19</accession>
<dbReference type="RefSeq" id="WP_275936595.1">
    <property type="nucleotide sequence ID" value="NZ_CP012333.1"/>
</dbReference>
<reference evidence="1 2" key="1">
    <citation type="submission" date="2015-08" db="EMBL/GenBank/DDBJ databases">
        <authorList>
            <person name="Babu N.S."/>
            <person name="Beckwith C.J."/>
            <person name="Beseler K.G."/>
            <person name="Brison A."/>
            <person name="Carone J.V."/>
            <person name="Caskin T.P."/>
            <person name="Diamond M."/>
            <person name="Durham M.E."/>
            <person name="Foxe J.M."/>
            <person name="Go M."/>
            <person name="Henderson B.A."/>
            <person name="Jones I.B."/>
            <person name="McGettigan J.A."/>
            <person name="Micheletti S.J."/>
            <person name="Nasrallah M.E."/>
            <person name="Ortiz D."/>
            <person name="Piller C.R."/>
            <person name="Privatt S.R."/>
            <person name="Schneider S.L."/>
            <person name="Sharp S."/>
            <person name="Smith T.C."/>
            <person name="Stanton J.D."/>
            <person name="Ullery H.E."/>
            <person name="Wilson R.J."/>
            <person name="Serrano M.G."/>
            <person name="Buck G."/>
            <person name="Lee V."/>
            <person name="Wang Y."/>
            <person name="Carvalho R."/>
            <person name="Voegtly L."/>
            <person name="Shi R."/>
            <person name="Duckworth R."/>
            <person name="Johnson A."/>
            <person name="Loviza R."/>
            <person name="Walstead R."/>
            <person name="Shah Z."/>
            <person name="Kiflezghi M."/>
            <person name="Wade K."/>
            <person name="Ball S.L."/>
            <person name="Bradley K.W."/>
            <person name="Asai D.J."/>
            <person name="Bowman C.A."/>
            <person name="Russell D.A."/>
            <person name="Pope W.H."/>
            <person name="Jacobs-Sera D."/>
            <person name="Hendrix R.W."/>
            <person name="Hatfull G.F."/>
        </authorList>
    </citation>
    <scope>NUCLEOTIDE SEQUENCE [LARGE SCALE GENOMIC DNA]</scope>
    <source>
        <strain evidence="1 2">DSM 27648</strain>
    </source>
</reference>
<protein>
    <submittedName>
        <fullName evidence="1">Uncharacterized protein</fullName>
    </submittedName>
</protein>
<organism evidence="1 2">
    <name type="scientific">Labilithrix luteola</name>
    <dbReference type="NCBI Taxonomy" id="1391654"/>
    <lineage>
        <taxon>Bacteria</taxon>
        <taxon>Pseudomonadati</taxon>
        <taxon>Myxococcota</taxon>
        <taxon>Polyangia</taxon>
        <taxon>Polyangiales</taxon>
        <taxon>Labilitrichaceae</taxon>
        <taxon>Labilithrix</taxon>
    </lineage>
</organism>
<dbReference type="AlphaFoldDB" id="A0A0K1PJ19"/>
<gene>
    <name evidence="1" type="ORF">AKJ09_00055</name>
</gene>
<proteinExistence type="predicted"/>
<sequence length="43" mass="4771">MIAMIERGEAQANDALRQRINAWIRDGHHEGGVPKRGPYNKGG</sequence>